<evidence type="ECO:0000313" key="3">
    <source>
        <dbReference type="Proteomes" id="UP000663829"/>
    </source>
</evidence>
<reference evidence="1" key="1">
    <citation type="submission" date="2021-02" db="EMBL/GenBank/DDBJ databases">
        <authorList>
            <person name="Nowell W R."/>
        </authorList>
    </citation>
    <scope>NUCLEOTIDE SEQUENCE</scope>
</reference>
<evidence type="ECO:0000313" key="2">
    <source>
        <dbReference type="EMBL" id="CAF4448163.1"/>
    </source>
</evidence>
<keyword evidence="3" id="KW-1185">Reference proteome</keyword>
<sequence>MPGAGARKSRSGRNELTEFFEKIGIQMSKLMNSSSSNVITPPQLKTDNKNKYLYCEIPYRGKTTQIFANKLKHLIQHQKPTKQLRIIQRPPKSIQQYFQIKDNILHPLKSNLVYHVVAKDGNDDYV</sequence>
<gene>
    <name evidence="1" type="ORF">GPM918_LOCUS41073</name>
    <name evidence="2" type="ORF">SRO942_LOCUS42082</name>
</gene>
<dbReference type="EMBL" id="CAJOBC010097532">
    <property type="protein sequence ID" value="CAF4448163.1"/>
    <property type="molecule type" value="Genomic_DNA"/>
</dbReference>
<organism evidence="1 3">
    <name type="scientific">Didymodactylos carnosus</name>
    <dbReference type="NCBI Taxonomy" id="1234261"/>
    <lineage>
        <taxon>Eukaryota</taxon>
        <taxon>Metazoa</taxon>
        <taxon>Spiralia</taxon>
        <taxon>Gnathifera</taxon>
        <taxon>Rotifera</taxon>
        <taxon>Eurotatoria</taxon>
        <taxon>Bdelloidea</taxon>
        <taxon>Philodinida</taxon>
        <taxon>Philodinidae</taxon>
        <taxon>Didymodactylos</taxon>
    </lineage>
</organism>
<feature type="non-terminal residue" evidence="1">
    <location>
        <position position="1"/>
    </location>
</feature>
<dbReference type="Proteomes" id="UP000681722">
    <property type="component" value="Unassembled WGS sequence"/>
</dbReference>
<dbReference type="Proteomes" id="UP000663829">
    <property type="component" value="Unassembled WGS sequence"/>
</dbReference>
<proteinExistence type="predicted"/>
<accession>A0A815Z9W0</accession>
<dbReference type="AlphaFoldDB" id="A0A815Z9W0"/>
<feature type="non-terminal residue" evidence="1">
    <location>
        <position position="126"/>
    </location>
</feature>
<comment type="caution">
    <text evidence="1">The sequence shown here is derived from an EMBL/GenBank/DDBJ whole genome shotgun (WGS) entry which is preliminary data.</text>
</comment>
<protein>
    <submittedName>
        <fullName evidence="1">Uncharacterized protein</fullName>
    </submittedName>
</protein>
<name>A0A815Z9W0_9BILA</name>
<dbReference type="OrthoDB" id="10063405at2759"/>
<evidence type="ECO:0000313" key="1">
    <source>
        <dbReference type="EMBL" id="CAF1580788.1"/>
    </source>
</evidence>
<dbReference type="EMBL" id="CAJNOQ010031572">
    <property type="protein sequence ID" value="CAF1580788.1"/>
    <property type="molecule type" value="Genomic_DNA"/>
</dbReference>